<dbReference type="PANTHER" id="PTHR40761:SF1">
    <property type="entry name" value="CONSERVED INTEGRAL MEMBRANE ALANINE VALINE AND LEUCINE RICH PROTEIN-RELATED"/>
    <property type="match status" value="1"/>
</dbReference>
<gene>
    <name evidence="3" type="ORF">GCM10009798_43240</name>
</gene>
<feature type="signal peptide" evidence="2">
    <location>
        <begin position="1"/>
        <end position="26"/>
    </location>
</feature>
<feature type="chain" id="PRO_5045632987" evidence="2">
    <location>
        <begin position="27"/>
        <end position="298"/>
    </location>
</feature>
<dbReference type="EMBL" id="BAAAPB010000008">
    <property type="protein sequence ID" value="GAA1977382.1"/>
    <property type="molecule type" value="Genomic_DNA"/>
</dbReference>
<proteinExistence type="predicted"/>
<feature type="transmembrane region" description="Helical" evidence="1">
    <location>
        <begin position="163"/>
        <end position="183"/>
    </location>
</feature>
<evidence type="ECO:0000313" key="4">
    <source>
        <dbReference type="Proteomes" id="UP001500571"/>
    </source>
</evidence>
<feature type="transmembrane region" description="Helical" evidence="1">
    <location>
        <begin position="99"/>
        <end position="120"/>
    </location>
</feature>
<evidence type="ECO:0000256" key="1">
    <source>
        <dbReference type="SAM" id="Phobius"/>
    </source>
</evidence>
<feature type="transmembrane region" description="Helical" evidence="1">
    <location>
        <begin position="65"/>
        <end position="87"/>
    </location>
</feature>
<evidence type="ECO:0000256" key="2">
    <source>
        <dbReference type="SAM" id="SignalP"/>
    </source>
</evidence>
<keyword evidence="1" id="KW-0472">Membrane</keyword>
<reference evidence="4" key="1">
    <citation type="journal article" date="2019" name="Int. J. Syst. Evol. Microbiol.">
        <title>The Global Catalogue of Microorganisms (GCM) 10K type strain sequencing project: providing services to taxonomists for standard genome sequencing and annotation.</title>
        <authorList>
            <consortium name="The Broad Institute Genomics Platform"/>
            <consortium name="The Broad Institute Genome Sequencing Center for Infectious Disease"/>
            <person name="Wu L."/>
            <person name="Ma J."/>
        </authorList>
    </citation>
    <scope>NUCLEOTIDE SEQUENCE [LARGE SCALE GENOMIC DNA]</scope>
    <source>
        <strain evidence="4">JCM 15309</strain>
    </source>
</reference>
<keyword evidence="2" id="KW-0732">Signal</keyword>
<feature type="transmembrane region" description="Helical" evidence="1">
    <location>
        <begin position="229"/>
        <end position="251"/>
    </location>
</feature>
<dbReference type="RefSeq" id="WP_344048574.1">
    <property type="nucleotide sequence ID" value="NZ_BAAAPB010000008.1"/>
</dbReference>
<organism evidence="3 4">
    <name type="scientific">Nocardioides panacihumi</name>
    <dbReference type="NCBI Taxonomy" id="400774"/>
    <lineage>
        <taxon>Bacteria</taxon>
        <taxon>Bacillati</taxon>
        <taxon>Actinomycetota</taxon>
        <taxon>Actinomycetes</taxon>
        <taxon>Propionibacteriales</taxon>
        <taxon>Nocardioidaceae</taxon>
        <taxon>Nocardioides</taxon>
    </lineage>
</organism>
<name>A0ABP5DE17_9ACTN</name>
<feature type="transmembrane region" description="Helical" evidence="1">
    <location>
        <begin position="195"/>
        <end position="217"/>
    </location>
</feature>
<protein>
    <submittedName>
        <fullName evidence="3">DMT family transporter</fullName>
    </submittedName>
</protein>
<accession>A0ABP5DE17</accession>
<feature type="transmembrane region" description="Helical" evidence="1">
    <location>
        <begin position="132"/>
        <end position="151"/>
    </location>
</feature>
<dbReference type="NCBIfam" id="NF038012">
    <property type="entry name" value="DMT_1"/>
    <property type="match status" value="1"/>
</dbReference>
<sequence>MNVAALWIAALSAALFAVSTSLQHHANAAVSDELGAAGALRVLLRRPRWVLGQAMALAAFTLHSWALHLGVLVLVQPVVVSGIVLAVPVRAALSRQRPSASEVATVSLTAAGLALFLVAADPRSSQQAAPTAAVVMTAVGAAVAAAAAVWAGRRRGVRRATGFGFAAGVLFGVTGGLVKLAAADGARGTGFTEHVFSLVTAWPAWAVVVVGLSGVALNQRAYRAGPLSASMPLLNMVDVLVAVTFGVLVFGEVPAHSPAALVAQAAAIALMTTGLRRLARDETAEQAVEQAAARVPAR</sequence>
<keyword evidence="4" id="KW-1185">Reference proteome</keyword>
<dbReference type="PANTHER" id="PTHR40761">
    <property type="entry name" value="CONSERVED INTEGRAL MEMBRANE ALANINE VALINE AND LEUCINE RICH PROTEIN-RELATED"/>
    <property type="match status" value="1"/>
</dbReference>
<dbReference type="Proteomes" id="UP001500571">
    <property type="component" value="Unassembled WGS sequence"/>
</dbReference>
<evidence type="ECO:0000313" key="3">
    <source>
        <dbReference type="EMBL" id="GAA1977382.1"/>
    </source>
</evidence>
<keyword evidence="1" id="KW-0812">Transmembrane</keyword>
<comment type="caution">
    <text evidence="3">The sequence shown here is derived from an EMBL/GenBank/DDBJ whole genome shotgun (WGS) entry which is preliminary data.</text>
</comment>
<keyword evidence="1" id="KW-1133">Transmembrane helix</keyword>